<reference evidence="1" key="1">
    <citation type="submission" date="2020-04" db="EMBL/GenBank/DDBJ databases">
        <authorList>
            <person name="Alioto T."/>
            <person name="Alioto T."/>
            <person name="Gomez Garrido J."/>
        </authorList>
    </citation>
    <scope>NUCLEOTIDE SEQUENCE</scope>
    <source>
        <strain evidence="1">A484AB</strain>
    </source>
</reference>
<dbReference type="Gene3D" id="3.60.10.10">
    <property type="entry name" value="Endonuclease/exonuclease/phosphatase"/>
    <property type="match status" value="1"/>
</dbReference>
<dbReference type="GO" id="GO:0003824">
    <property type="term" value="F:catalytic activity"/>
    <property type="evidence" value="ECO:0007669"/>
    <property type="project" value="InterPro"/>
</dbReference>
<dbReference type="AlphaFoldDB" id="A0A7D9LRW2"/>
<keyword evidence="2" id="KW-1185">Reference proteome</keyword>
<dbReference type="InterPro" id="IPR036691">
    <property type="entry name" value="Endo/exonu/phosph_ase_sf"/>
</dbReference>
<dbReference type="CDD" id="cd01650">
    <property type="entry name" value="RT_nLTR_like"/>
    <property type="match status" value="1"/>
</dbReference>
<evidence type="ECO:0000313" key="1">
    <source>
        <dbReference type="EMBL" id="CAB4039342.1"/>
    </source>
</evidence>
<gene>
    <name evidence="1" type="ORF">PACLA_8A055643</name>
</gene>
<name>A0A7D9LRW2_PARCT</name>
<comment type="caution">
    <text evidence="1">The sequence shown here is derived from an EMBL/GenBank/DDBJ whole genome shotgun (WGS) entry which is preliminary data.</text>
</comment>
<dbReference type="InterPro" id="IPR026960">
    <property type="entry name" value="RVT-Znf"/>
</dbReference>
<evidence type="ECO:0000313" key="2">
    <source>
        <dbReference type="Proteomes" id="UP001152795"/>
    </source>
</evidence>
<proteinExistence type="predicted"/>
<protein>
    <submittedName>
        <fullName evidence="1">Uncharacterized protein</fullName>
    </submittedName>
</protein>
<dbReference type="InterPro" id="IPR000477">
    <property type="entry name" value="RT_dom"/>
</dbReference>
<dbReference type="Pfam" id="PF00078">
    <property type="entry name" value="RVT_1"/>
    <property type="match status" value="1"/>
</dbReference>
<dbReference type="PANTHER" id="PTHR19446">
    <property type="entry name" value="REVERSE TRANSCRIPTASES"/>
    <property type="match status" value="1"/>
</dbReference>
<accession>A0A7D9LRW2</accession>
<dbReference type="EMBL" id="CACRXK020025252">
    <property type="protein sequence ID" value="CAB4039342.1"/>
    <property type="molecule type" value="Genomic_DNA"/>
</dbReference>
<organism evidence="1 2">
    <name type="scientific">Paramuricea clavata</name>
    <name type="common">Red gorgonian</name>
    <name type="synonym">Violescent sea-whip</name>
    <dbReference type="NCBI Taxonomy" id="317549"/>
    <lineage>
        <taxon>Eukaryota</taxon>
        <taxon>Metazoa</taxon>
        <taxon>Cnidaria</taxon>
        <taxon>Anthozoa</taxon>
        <taxon>Octocorallia</taxon>
        <taxon>Malacalcyonacea</taxon>
        <taxon>Plexauridae</taxon>
        <taxon>Paramuricea</taxon>
    </lineage>
</organism>
<dbReference type="Pfam" id="PF03372">
    <property type="entry name" value="Exo_endo_phos"/>
    <property type="match status" value="1"/>
</dbReference>
<dbReference type="SUPFAM" id="SSF56672">
    <property type="entry name" value="DNA/RNA polymerases"/>
    <property type="match status" value="1"/>
</dbReference>
<dbReference type="SUPFAM" id="SSF56219">
    <property type="entry name" value="DNase I-like"/>
    <property type="match status" value="1"/>
</dbReference>
<dbReference type="InterPro" id="IPR005135">
    <property type="entry name" value="Endo/exonuclease/phosphatase"/>
</dbReference>
<dbReference type="OrthoDB" id="6073759at2759"/>
<dbReference type="Pfam" id="PF13966">
    <property type="entry name" value="zf-RVT"/>
    <property type="match status" value="1"/>
</dbReference>
<dbReference type="PROSITE" id="PS50878">
    <property type="entry name" value="RT_POL"/>
    <property type="match status" value="1"/>
</dbReference>
<dbReference type="Proteomes" id="UP001152795">
    <property type="component" value="Unassembled WGS sequence"/>
</dbReference>
<dbReference type="InterPro" id="IPR043502">
    <property type="entry name" value="DNA/RNA_pol_sf"/>
</dbReference>
<sequence length="1189" mass="135403">MANTNTNTSKASGISVITLNCQGLRDPSKRAVLFSWLNCVKSEIVCLQETHSTSRDEFVNWISRESDAGNNPQRYSVLSSPGSVRSCGVAVLLKPGFTVDSEIFDHQGRLQILHLSLPYSSTFQLVNIYGPNKKPDGIAFFESVLSQIHASLPSVVCGDFNTVVDPSIDRVGCNPSSPWAYNWPISLANLTNEMDLKDIWRLRHPDDRCYTWSRANGSQASRLDMFWLSSSLIDSVIDIGIYPYFRSDHSYVFLTFSLPSTPERGPGLWKFNSSLLLDPHFTAEVTAFWHEWQLEKPTFPNLAIWWDAGKKRLKLIIRRYSRQQTSLRRSRIQSLESALVNLSRRQGLGEDVASQIKEVKDDLDLEFRHRAHGARIRSKEQWAEEGETSSCYFFRKEQSSGMRRLFSGIRNAQGIIVRSISAILHVWCLYYVHLFTASNLSQPDQNFFLDSLDLKLTDAESSLCEGDVLNTECLAALKSFKNNKSPGLDGLSYEFYKHFWNLLGNDLVHVFNSSLNTGLLSFSQRTGVITLLYKKDDRFDTKNWRPISLLCCDYKILSKVLTNRLKLVLSSVISPEQSCGVPGRFSGESVRMLQDIVNYAHLHDIGAAILSLDQEKAFDRIDWSFMLNVLERMNFGPVFRSWVALLYTDIFSRVLVNGFTGELFRVTRGVRQGCPLSPLLYILVAETLSSALRKDPNIDGFELMNGQCVKLCQYADDTSILVQSDQALLSVFSLFSRYERASGAKLNVSKSHGLLIGSWRGRSNMPVNLKWSNASIVILGCQIGTNTQPNWDSLLEKFKGKISLWKGRQLSFRGRALLANVLGLSIFWYQATIFDVPKTVIAQINKLLFPFVWNKKREWLARSSLTQPVDQGGLGVVDVGRKISSLCVLWIRRLLTNSSGHPWMLIFNHYTQLVFHQDVNSLFARDSIPAYLTKRLPPFYSSLVRAWVDLKGTRDGDVWVLPRPHRDPVPVSDVSAKMGYLFLSEYQHVDHRAIAKFAQLAIPVDWQSVWSHLRLWRFVRSVQDTAWLSSHGILPTADRLIRFQMNVDPLCFCGQPESLVHIFTSCTLATELLSWFMLQLRRQTSLVVLTDAQILFGFTSPSPTPIVFTALLGVLRHHMWLARNSHRFDGIYPFAPDILKKARSTFRFLVRMHQRHCPQDLFVREWLADGIIGSVTDQDWIRFSPDFIT</sequence>
<dbReference type="CDD" id="cd09076">
    <property type="entry name" value="L1-EN"/>
    <property type="match status" value="1"/>
</dbReference>